<name>A0A840DCL1_9BACT</name>
<dbReference type="EMBL" id="JANUAE010000001">
    <property type="protein sequence ID" value="MCS3708521.1"/>
    <property type="molecule type" value="Genomic_DNA"/>
</dbReference>
<comment type="caution">
    <text evidence="5">The sequence shown here is derived from an EMBL/GenBank/DDBJ whole genome shotgun (WGS) entry which is preliminary data.</text>
</comment>
<dbReference type="Pfam" id="PF13439">
    <property type="entry name" value="Glyco_transf_4"/>
    <property type="match status" value="1"/>
</dbReference>
<evidence type="ECO:0000259" key="1">
    <source>
        <dbReference type="Pfam" id="PF00534"/>
    </source>
</evidence>
<dbReference type="GO" id="GO:0016757">
    <property type="term" value="F:glycosyltransferase activity"/>
    <property type="evidence" value="ECO:0007669"/>
    <property type="project" value="InterPro"/>
</dbReference>
<proteinExistence type="predicted"/>
<dbReference type="InterPro" id="IPR050194">
    <property type="entry name" value="Glycosyltransferase_grp1"/>
</dbReference>
<reference evidence="5" key="1">
    <citation type="submission" date="2022-08" db="EMBL/GenBank/DDBJ databases">
        <title>Genomic Encyclopedia of Type Strains, Phase V (KMG-V): Genome sequencing to study the core and pangenomes of soil and plant-associated prokaryotes.</title>
        <authorList>
            <person name="Whitman W."/>
        </authorList>
    </citation>
    <scope>NUCLEOTIDE SEQUENCE</scope>
    <source>
        <strain evidence="4">SP2016B</strain>
        <strain evidence="5">SP2017</strain>
        <strain evidence="6">SP3012</strain>
        <strain evidence="3">SP3049</strain>
    </source>
</reference>
<dbReference type="InterPro" id="IPR001296">
    <property type="entry name" value="Glyco_trans_1"/>
</dbReference>
<dbReference type="GO" id="GO:0071793">
    <property type="term" value="P:bacillithiol biosynthetic process"/>
    <property type="evidence" value="ECO:0007669"/>
    <property type="project" value="InterPro"/>
</dbReference>
<evidence type="ECO:0000313" key="4">
    <source>
        <dbReference type="EMBL" id="MCS3863565.1"/>
    </source>
</evidence>
<sequence>MKVGITCYPTYGGSGVVATELGKALAERDHEIHFIASDLPFRLSHVAGNIFFHEVNVQSYPLFDYPPYTLSLTSKMVDIAKHVGLDLLHVHYALPHASSAVMAQQILSSEDLDLPIVTTLHGTDITLIGRDPSFAPVVTWSINESDGVTAVSDYLRQETYDHFEVSEDVEVIPNFIDTDRFVRQDKEHFKQALCPNGEKVIVHVSNFRPVKNTDQVVEVFHRLQNGTSNVKLLLVGDGPDRVPTERKARELGVYDDIRFLGKQDPIEEILSIADVFLMPSGSETFGLAALEAMACEVPVVASDVGGLPELVVHGETGFLCPLDDVDAFTEHTRTLLHDEDQHAEMAAAARKRAVETFDIDRVVPLYEDYYERVRSGTVHTGA</sequence>
<feature type="domain" description="Glycosyltransferase subfamily 4-like N-terminal" evidence="2">
    <location>
        <begin position="11"/>
        <end position="180"/>
    </location>
</feature>
<dbReference type="EMBL" id="JANUBF010000002">
    <property type="protein sequence ID" value="MCS4035526.1"/>
    <property type="molecule type" value="Genomic_DNA"/>
</dbReference>
<dbReference type="Pfam" id="PF00534">
    <property type="entry name" value="Glycos_transf_1"/>
    <property type="match status" value="1"/>
</dbReference>
<dbReference type="EMBL" id="JANTYZ010000001">
    <property type="protein sequence ID" value="MCS3863565.1"/>
    <property type="molecule type" value="Genomic_DNA"/>
</dbReference>
<dbReference type="NCBIfam" id="TIGR03999">
    <property type="entry name" value="thiol_BshA"/>
    <property type="match status" value="1"/>
</dbReference>
<dbReference type="Gene3D" id="3.40.50.2000">
    <property type="entry name" value="Glycogen Phosphorylase B"/>
    <property type="match status" value="2"/>
</dbReference>
<dbReference type="RefSeq" id="WP_103016537.1">
    <property type="nucleotide sequence ID" value="NZ_CALTRV010000020.1"/>
</dbReference>
<dbReference type="Proteomes" id="UP001155010">
    <property type="component" value="Unassembled WGS sequence"/>
</dbReference>
<dbReference type="PANTHER" id="PTHR45947:SF3">
    <property type="entry name" value="SULFOQUINOVOSYL TRANSFERASE SQD2"/>
    <property type="match status" value="1"/>
</dbReference>
<evidence type="ECO:0000313" key="5">
    <source>
        <dbReference type="EMBL" id="MCS3951328.1"/>
    </source>
</evidence>
<dbReference type="Proteomes" id="UP001155034">
    <property type="component" value="Unassembled WGS sequence"/>
</dbReference>
<evidence type="ECO:0000313" key="7">
    <source>
        <dbReference type="Proteomes" id="UP001155010"/>
    </source>
</evidence>
<feature type="domain" description="Glycosyl transferase family 1" evidence="1">
    <location>
        <begin position="186"/>
        <end position="352"/>
    </location>
</feature>
<dbReference type="Proteomes" id="UP001155040">
    <property type="component" value="Unassembled WGS sequence"/>
</dbReference>
<dbReference type="GeneID" id="83729028"/>
<dbReference type="EMBL" id="JANUBB010000004">
    <property type="protein sequence ID" value="MCS3951328.1"/>
    <property type="molecule type" value="Genomic_DNA"/>
</dbReference>
<organism evidence="5 7">
    <name type="scientific">Salinibacter ruber</name>
    <dbReference type="NCBI Taxonomy" id="146919"/>
    <lineage>
        <taxon>Bacteria</taxon>
        <taxon>Pseudomonadati</taxon>
        <taxon>Rhodothermota</taxon>
        <taxon>Rhodothermia</taxon>
        <taxon>Rhodothermales</taxon>
        <taxon>Salinibacteraceae</taxon>
        <taxon>Salinibacter</taxon>
    </lineage>
</organism>
<dbReference type="SUPFAM" id="SSF53756">
    <property type="entry name" value="UDP-Glycosyltransferase/glycogen phosphorylase"/>
    <property type="match status" value="1"/>
</dbReference>
<dbReference type="Proteomes" id="UP001155057">
    <property type="component" value="Unassembled WGS sequence"/>
</dbReference>
<evidence type="ECO:0000313" key="6">
    <source>
        <dbReference type="EMBL" id="MCS4035526.1"/>
    </source>
</evidence>
<dbReference type="AlphaFoldDB" id="A0A840DCL1"/>
<dbReference type="PANTHER" id="PTHR45947">
    <property type="entry name" value="SULFOQUINOVOSYL TRANSFERASE SQD2"/>
    <property type="match status" value="1"/>
</dbReference>
<dbReference type="InterPro" id="IPR023881">
    <property type="entry name" value="Thiol_BshA"/>
</dbReference>
<evidence type="ECO:0000259" key="2">
    <source>
        <dbReference type="Pfam" id="PF13439"/>
    </source>
</evidence>
<protein>
    <submittedName>
        <fullName evidence="5">N-acetyl-alpha-D-glucosaminyl L-malate synthase BshA</fullName>
    </submittedName>
</protein>
<gene>
    <name evidence="3" type="ORF">GGP61_000108</name>
    <name evidence="4" type="ORF">GGP82_000096</name>
    <name evidence="5" type="ORF">GGP83_001270</name>
    <name evidence="6" type="ORF">GGQ01_000570</name>
</gene>
<evidence type="ECO:0000313" key="3">
    <source>
        <dbReference type="EMBL" id="MCS3708521.1"/>
    </source>
</evidence>
<accession>A0A840DCL1</accession>
<dbReference type="CDD" id="cd04962">
    <property type="entry name" value="GT4_BshA-like"/>
    <property type="match status" value="1"/>
</dbReference>
<dbReference type="InterPro" id="IPR028098">
    <property type="entry name" value="Glyco_trans_4-like_N"/>
</dbReference>